<reference evidence="5 6" key="1">
    <citation type="submission" date="2018-05" db="EMBL/GenBank/DDBJ databases">
        <title>Amnibacterium sp. M8JJ-5, whole genome shotgun sequence.</title>
        <authorList>
            <person name="Tuo L."/>
        </authorList>
    </citation>
    <scope>NUCLEOTIDE SEQUENCE [LARGE SCALE GENOMIC DNA]</scope>
    <source>
        <strain evidence="5 6">M8JJ-5</strain>
    </source>
</reference>
<dbReference type="SUPFAM" id="SSF55831">
    <property type="entry name" value="Thymidylate synthase/dCMP hydroxymethylase"/>
    <property type="match status" value="1"/>
</dbReference>
<dbReference type="Pfam" id="PF00303">
    <property type="entry name" value="Thymidylat_synt"/>
    <property type="match status" value="1"/>
</dbReference>
<dbReference type="PANTHER" id="PTHR11548:SF9">
    <property type="entry name" value="THYMIDYLATE SYNTHASE"/>
    <property type="match status" value="1"/>
</dbReference>
<evidence type="ECO:0000259" key="4">
    <source>
        <dbReference type="Pfam" id="PF00303"/>
    </source>
</evidence>
<keyword evidence="2" id="KW-0489">Methyltransferase</keyword>
<comment type="caution">
    <text evidence="5">The sequence shown here is derived from an EMBL/GenBank/DDBJ whole genome shotgun (WGS) entry which is preliminary data.</text>
</comment>
<dbReference type="Gene3D" id="3.30.572.10">
    <property type="entry name" value="Thymidylate synthase/dCMP hydroxymethylase domain"/>
    <property type="match status" value="1"/>
</dbReference>
<dbReference type="GO" id="GO:0032259">
    <property type="term" value="P:methylation"/>
    <property type="evidence" value="ECO:0007669"/>
    <property type="project" value="UniProtKB-KW"/>
</dbReference>
<accession>A0A2V1HWH0</accession>
<dbReference type="OrthoDB" id="9774633at2"/>
<dbReference type="Proteomes" id="UP000244893">
    <property type="component" value="Unassembled WGS sequence"/>
</dbReference>
<dbReference type="InterPro" id="IPR045097">
    <property type="entry name" value="Thymidate_synth/dCMP_Mease"/>
</dbReference>
<proteinExistence type="predicted"/>
<dbReference type="GO" id="GO:0004799">
    <property type="term" value="F:thymidylate synthase activity"/>
    <property type="evidence" value="ECO:0007669"/>
    <property type="project" value="UniProtKB-EC"/>
</dbReference>
<evidence type="ECO:0000256" key="3">
    <source>
        <dbReference type="ARBA" id="ARBA00022679"/>
    </source>
</evidence>
<dbReference type="PRINTS" id="PR00108">
    <property type="entry name" value="THYMDSNTHASE"/>
</dbReference>
<dbReference type="PANTHER" id="PTHR11548">
    <property type="entry name" value="THYMIDYLATE SYNTHASE 1"/>
    <property type="match status" value="1"/>
</dbReference>
<dbReference type="GO" id="GO:0005829">
    <property type="term" value="C:cytosol"/>
    <property type="evidence" value="ECO:0007669"/>
    <property type="project" value="TreeGrafter"/>
</dbReference>
<sequence>MGEVSTTLEANTFDDLLHLVFDRLIAAGQRINPSRGPALEETAVLLRLTDPRSRLSRSAGRSTVVSALGELCWYLHGSDDVAHVAYYVPQYRREAIDGRLPGAYGPRLFGPGGNGQLGRVIEILKQKPDSRQAVVQLFDADDLSRTKDVPCTCTLQFLLRDGRVELIVHMRSNDAFLGLPHDLFAFTMFQELVARSIGAELGAYTHFVGSLHLYDDRRAEVDAYLSEGWFAQGTAVMPPMPDGDPWAAVGVMLEAEQRIRLAPAEEYEAEGLAEGYWGDLAKVLAAFRLRRRPERLPAIAASLASPFYGIYVTDRIHKGGAAS</sequence>
<dbReference type="EMBL" id="QEOP01000002">
    <property type="protein sequence ID" value="PVZ94544.1"/>
    <property type="molecule type" value="Genomic_DNA"/>
</dbReference>
<dbReference type="InterPro" id="IPR000398">
    <property type="entry name" value="Thymidylate_synthase"/>
</dbReference>
<keyword evidence="3" id="KW-0808">Transferase</keyword>
<dbReference type="AlphaFoldDB" id="A0A2V1HWH0"/>
<dbReference type="GO" id="GO:0006231">
    <property type="term" value="P:dTMP biosynthetic process"/>
    <property type="evidence" value="ECO:0007669"/>
    <property type="project" value="InterPro"/>
</dbReference>
<evidence type="ECO:0000313" key="5">
    <source>
        <dbReference type="EMBL" id="PVZ94544.1"/>
    </source>
</evidence>
<evidence type="ECO:0000256" key="2">
    <source>
        <dbReference type="ARBA" id="ARBA00022603"/>
    </source>
</evidence>
<gene>
    <name evidence="5" type="ORF">DDQ50_12655</name>
</gene>
<dbReference type="CDD" id="cd00351">
    <property type="entry name" value="TS_Pyrimidine_HMase"/>
    <property type="match status" value="1"/>
</dbReference>
<dbReference type="InterPro" id="IPR036926">
    <property type="entry name" value="Thymidate_synth/dCMP_Mease_sf"/>
</dbReference>
<organism evidence="5 6">
    <name type="scientific">Amnibacterium flavum</name>
    <dbReference type="NCBI Taxonomy" id="2173173"/>
    <lineage>
        <taxon>Bacteria</taxon>
        <taxon>Bacillati</taxon>
        <taxon>Actinomycetota</taxon>
        <taxon>Actinomycetes</taxon>
        <taxon>Micrococcales</taxon>
        <taxon>Microbacteriaceae</taxon>
        <taxon>Amnibacterium</taxon>
    </lineage>
</organism>
<name>A0A2V1HWH0_9MICO</name>
<evidence type="ECO:0000256" key="1">
    <source>
        <dbReference type="ARBA" id="ARBA00011947"/>
    </source>
</evidence>
<protein>
    <recommendedName>
        <fullName evidence="1">thymidylate synthase</fullName>
        <ecNumber evidence="1">2.1.1.45</ecNumber>
    </recommendedName>
</protein>
<evidence type="ECO:0000313" key="6">
    <source>
        <dbReference type="Proteomes" id="UP000244893"/>
    </source>
</evidence>
<keyword evidence="6" id="KW-1185">Reference proteome</keyword>
<dbReference type="InterPro" id="IPR023451">
    <property type="entry name" value="Thymidate_synth/dCMP_Mease_dom"/>
</dbReference>
<dbReference type="EC" id="2.1.1.45" evidence="1"/>
<feature type="domain" description="Thymidylate synthase/dCMP hydroxymethylase" evidence="4">
    <location>
        <begin position="64"/>
        <end position="226"/>
    </location>
</feature>